<dbReference type="GO" id="GO:0046872">
    <property type="term" value="F:metal ion binding"/>
    <property type="evidence" value="ECO:0007669"/>
    <property type="project" value="UniProtKB-KW"/>
</dbReference>
<comment type="similarity">
    <text evidence="1">Belongs to the DinB family.</text>
</comment>
<dbReference type="OrthoDB" id="9807509at2"/>
<organism evidence="4 5">
    <name type="scientific">Rhodophyticola porphyridii</name>
    <dbReference type="NCBI Taxonomy" id="1852017"/>
    <lineage>
        <taxon>Bacteria</taxon>
        <taxon>Pseudomonadati</taxon>
        <taxon>Pseudomonadota</taxon>
        <taxon>Alphaproteobacteria</taxon>
        <taxon>Rhodobacterales</taxon>
        <taxon>Roseobacteraceae</taxon>
        <taxon>Rhodophyticola</taxon>
    </lineage>
</organism>
<dbReference type="PANTHER" id="PTHR37302">
    <property type="entry name" value="SLR1116 PROTEIN"/>
    <property type="match status" value="1"/>
</dbReference>
<name>A0A3L9XX59_9RHOB</name>
<accession>A0A3L9XX59</accession>
<dbReference type="InterPro" id="IPR034660">
    <property type="entry name" value="DinB/YfiT-like"/>
</dbReference>
<dbReference type="PANTHER" id="PTHR37302:SF3">
    <property type="entry name" value="DAMAGE-INDUCIBLE PROTEIN DINB"/>
    <property type="match status" value="1"/>
</dbReference>
<proteinExistence type="inferred from homology"/>
<feature type="binding site" evidence="3">
    <location>
        <position position="136"/>
    </location>
    <ligand>
        <name>a divalent metal cation</name>
        <dbReference type="ChEBI" id="CHEBI:60240"/>
    </ligand>
</feature>
<feature type="binding site" evidence="3">
    <location>
        <position position="49"/>
    </location>
    <ligand>
        <name>a divalent metal cation</name>
        <dbReference type="ChEBI" id="CHEBI:60240"/>
    </ligand>
</feature>
<dbReference type="RefSeq" id="WP_121898883.1">
    <property type="nucleotide sequence ID" value="NZ_RCNT01000008.1"/>
</dbReference>
<evidence type="ECO:0000313" key="4">
    <source>
        <dbReference type="EMBL" id="RMA41164.1"/>
    </source>
</evidence>
<dbReference type="AlphaFoldDB" id="A0A3L9XX59"/>
<dbReference type="Proteomes" id="UP000281343">
    <property type="component" value="Unassembled WGS sequence"/>
</dbReference>
<evidence type="ECO:0000256" key="2">
    <source>
        <dbReference type="ARBA" id="ARBA00022723"/>
    </source>
</evidence>
<dbReference type="SUPFAM" id="SSF109854">
    <property type="entry name" value="DinB/YfiT-like putative metalloenzymes"/>
    <property type="match status" value="1"/>
</dbReference>
<sequence>MSVAYFRSLARNNAWANATLFETVCAMPKGVYHREFPSFFGTLARTLNHIYEVDLYYIDALLGGGKGRAIFRREDIDEPLALAGAQRETDAALIAACDGLADADLPRSVTVERPDGPSQERTDHLLLHLFQHQIHHRGQVHALLSQAGVTPPQLDEFFLVWDRAETAKPYWKDGTE</sequence>
<dbReference type="Gene3D" id="1.20.120.450">
    <property type="entry name" value="dinb family like domain"/>
    <property type="match status" value="1"/>
</dbReference>
<gene>
    <name evidence="4" type="ORF">D9R08_14995</name>
</gene>
<reference evidence="4 5" key="1">
    <citation type="submission" date="2018-10" db="EMBL/GenBank/DDBJ databases">
        <authorList>
            <person name="Jung H.S."/>
            <person name="Jeon C.O."/>
        </authorList>
    </citation>
    <scope>NUCLEOTIDE SEQUENCE [LARGE SCALE GENOMIC DNA]</scope>
    <source>
        <strain evidence="4 5">MA-7-27</strain>
    </source>
</reference>
<keyword evidence="2 3" id="KW-0479">Metal-binding</keyword>
<evidence type="ECO:0000256" key="1">
    <source>
        <dbReference type="ARBA" id="ARBA00008635"/>
    </source>
</evidence>
<protein>
    <submittedName>
        <fullName evidence="4">Damage-inducible protein DinB</fullName>
    </submittedName>
</protein>
<feature type="binding site" evidence="3">
    <location>
        <position position="132"/>
    </location>
    <ligand>
        <name>a divalent metal cation</name>
        <dbReference type="ChEBI" id="CHEBI:60240"/>
    </ligand>
</feature>
<evidence type="ECO:0000256" key="3">
    <source>
        <dbReference type="PIRSR" id="PIRSR607837-1"/>
    </source>
</evidence>
<dbReference type="EMBL" id="RCNT01000008">
    <property type="protein sequence ID" value="RMA41164.1"/>
    <property type="molecule type" value="Genomic_DNA"/>
</dbReference>
<dbReference type="Pfam" id="PF05163">
    <property type="entry name" value="DinB"/>
    <property type="match status" value="1"/>
</dbReference>
<evidence type="ECO:0000313" key="5">
    <source>
        <dbReference type="Proteomes" id="UP000281343"/>
    </source>
</evidence>
<dbReference type="InterPro" id="IPR007837">
    <property type="entry name" value="DinB"/>
</dbReference>
<comment type="caution">
    <text evidence="4">The sequence shown here is derived from an EMBL/GenBank/DDBJ whole genome shotgun (WGS) entry which is preliminary data.</text>
</comment>
<keyword evidence="5" id="KW-1185">Reference proteome</keyword>